<evidence type="ECO:0000313" key="2">
    <source>
        <dbReference type="Proteomes" id="UP000050940"/>
    </source>
</evidence>
<reference evidence="1 2" key="1">
    <citation type="submission" date="2015-05" db="EMBL/GenBank/DDBJ databases">
        <title>Genome sequencing and analysis of members of genus Stenotrophomonas.</title>
        <authorList>
            <person name="Patil P.P."/>
            <person name="Midha S."/>
            <person name="Patil P.B."/>
        </authorList>
    </citation>
    <scope>NUCLEOTIDE SEQUENCE [LARGE SCALE GENOMIC DNA]</scope>
    <source>
        <strain evidence="1 2">JCM 16244</strain>
    </source>
</reference>
<accession>A0A0R0DXH0</accession>
<comment type="caution">
    <text evidence="1">The sequence shown here is derived from an EMBL/GenBank/DDBJ whole genome shotgun (WGS) entry which is preliminary data.</text>
</comment>
<evidence type="ECO:0000313" key="1">
    <source>
        <dbReference type="EMBL" id="KRG83634.1"/>
    </source>
</evidence>
<dbReference type="EMBL" id="LDJP01000068">
    <property type="protein sequence ID" value="KRG83634.1"/>
    <property type="molecule type" value="Genomic_DNA"/>
</dbReference>
<dbReference type="Proteomes" id="UP000050940">
    <property type="component" value="Unassembled WGS sequence"/>
</dbReference>
<name>A0A0R0DXH0_9GAMM</name>
<organism evidence="1 2">
    <name type="scientific">Stenotrophomonas daejeonensis</name>
    <dbReference type="NCBI Taxonomy" id="659018"/>
    <lineage>
        <taxon>Bacteria</taxon>
        <taxon>Pseudomonadati</taxon>
        <taxon>Pseudomonadota</taxon>
        <taxon>Gammaproteobacteria</taxon>
        <taxon>Lysobacterales</taxon>
        <taxon>Lysobacteraceae</taxon>
        <taxon>Stenotrophomonas</taxon>
    </lineage>
</organism>
<dbReference type="STRING" id="659018.ABB34_11490"/>
<dbReference type="AlphaFoldDB" id="A0A0R0DXH0"/>
<dbReference type="PATRIC" id="fig|659018.3.peg.2404"/>
<keyword evidence="2" id="KW-1185">Reference proteome</keyword>
<sequence length="92" mass="9884">MLLVSVFAACGNGFAGEYGHSVNGTWETIMTFKGNGEVELDMMGNIMVGKYEVKDGKVYITGGKGGQTQAFRIDEQGCIDGGMLFGTMCRKQ</sequence>
<gene>
    <name evidence="1" type="ORF">ABB34_11490</name>
</gene>
<proteinExistence type="predicted"/>
<protein>
    <submittedName>
        <fullName evidence="1">Uncharacterized protein</fullName>
    </submittedName>
</protein>